<gene>
    <name evidence="1" type="ORF">LVIROSA_LOCUS19902</name>
</gene>
<evidence type="ECO:0000313" key="2">
    <source>
        <dbReference type="Proteomes" id="UP001157418"/>
    </source>
</evidence>
<reference evidence="1 2" key="1">
    <citation type="submission" date="2022-01" db="EMBL/GenBank/DDBJ databases">
        <authorList>
            <person name="Xiong W."/>
            <person name="Schranz E."/>
        </authorList>
    </citation>
    <scope>NUCLEOTIDE SEQUENCE [LARGE SCALE GENOMIC DNA]</scope>
</reference>
<name>A0AAU9N5G1_9ASTR</name>
<organism evidence="1 2">
    <name type="scientific">Lactuca virosa</name>
    <dbReference type="NCBI Taxonomy" id="75947"/>
    <lineage>
        <taxon>Eukaryota</taxon>
        <taxon>Viridiplantae</taxon>
        <taxon>Streptophyta</taxon>
        <taxon>Embryophyta</taxon>
        <taxon>Tracheophyta</taxon>
        <taxon>Spermatophyta</taxon>
        <taxon>Magnoliopsida</taxon>
        <taxon>eudicotyledons</taxon>
        <taxon>Gunneridae</taxon>
        <taxon>Pentapetalae</taxon>
        <taxon>asterids</taxon>
        <taxon>campanulids</taxon>
        <taxon>Asterales</taxon>
        <taxon>Asteraceae</taxon>
        <taxon>Cichorioideae</taxon>
        <taxon>Cichorieae</taxon>
        <taxon>Lactucinae</taxon>
        <taxon>Lactuca</taxon>
    </lineage>
</organism>
<evidence type="ECO:0000313" key="1">
    <source>
        <dbReference type="EMBL" id="CAH1433307.1"/>
    </source>
</evidence>
<dbReference type="Proteomes" id="UP001157418">
    <property type="component" value="Unassembled WGS sequence"/>
</dbReference>
<keyword evidence="2" id="KW-1185">Reference proteome</keyword>
<accession>A0AAU9N5G1</accession>
<sequence>MDPPQPKQTSLSRRYHLSKPDLSPLKCSRSFRTLTSGCRVDFRQQKNCGWVSNRISDEKCFAGGEGIEGVQFVALIYCEGFHKHPQSMAFGRFYTSKSIAVSRCLQEGRMCYRVVCERYLVDI</sequence>
<comment type="caution">
    <text evidence="1">The sequence shown here is derived from an EMBL/GenBank/DDBJ whole genome shotgun (WGS) entry which is preliminary data.</text>
</comment>
<proteinExistence type="predicted"/>
<dbReference type="EMBL" id="CAKMRJ010003334">
    <property type="protein sequence ID" value="CAH1433307.1"/>
    <property type="molecule type" value="Genomic_DNA"/>
</dbReference>
<protein>
    <submittedName>
        <fullName evidence="1">Uncharacterized protein</fullName>
    </submittedName>
</protein>
<dbReference type="AlphaFoldDB" id="A0AAU9N5G1"/>